<dbReference type="GO" id="GO:0004722">
    <property type="term" value="F:protein serine/threonine phosphatase activity"/>
    <property type="evidence" value="ECO:0007669"/>
    <property type="project" value="UniProtKB-EC"/>
</dbReference>
<accession>A0AAN0VI50</accession>
<keyword evidence="2" id="KW-0378">Hydrolase</keyword>
<protein>
    <submittedName>
        <fullName evidence="2">Serine/threonine protein phosphatase PrpC</fullName>
        <ecNumber evidence="2">3.1.3.16</ecNumber>
    </submittedName>
</protein>
<organism evidence="2 3">
    <name type="scientific">Planktomarina temperata RCA23</name>
    <dbReference type="NCBI Taxonomy" id="666509"/>
    <lineage>
        <taxon>Bacteria</taxon>
        <taxon>Pseudomonadati</taxon>
        <taxon>Pseudomonadota</taxon>
        <taxon>Alphaproteobacteria</taxon>
        <taxon>Rhodobacterales</taxon>
        <taxon>Paracoccaceae</taxon>
        <taxon>Planktomarina</taxon>
    </lineage>
</organism>
<sequence length="239" mass="25919">MDQLSLSIDAYTQQGLRRSINQDCIGIGSWRGGAGGGTELSLNYLCEQKSELFLLSDGIGGHDDGEIASRFSVDSIFELFQSQEDFDILTAISITHDKLVNIGLGSLRPLGATLVGLIFTKNLVTIFSLGDSACYHLNGDKLVNLTEDVKSSKPHFNVIEQCLGGGITKPNPSIVKRKFKIGDVFILTSDGVSNWADKEQIKMTIQSKQLSFSRKLCSIAKKSGSNDDLSAVVIKIKSL</sequence>
<dbReference type="Gene3D" id="3.60.40.10">
    <property type="entry name" value="PPM-type phosphatase domain"/>
    <property type="match status" value="1"/>
</dbReference>
<name>A0AAN0VI50_9RHOB</name>
<dbReference type="KEGG" id="ptp:RCA23_c12500"/>
<dbReference type="Pfam" id="PF13672">
    <property type="entry name" value="PP2C_2"/>
    <property type="match status" value="1"/>
</dbReference>
<dbReference type="InterPro" id="IPR001932">
    <property type="entry name" value="PPM-type_phosphatase-like_dom"/>
</dbReference>
<dbReference type="RefSeq" id="WP_044049611.1">
    <property type="nucleotide sequence ID" value="NZ_CP003984.1"/>
</dbReference>
<proteinExistence type="predicted"/>
<evidence type="ECO:0000259" key="1">
    <source>
        <dbReference type="PROSITE" id="PS51746"/>
    </source>
</evidence>
<dbReference type="CDD" id="cd00143">
    <property type="entry name" value="PP2Cc"/>
    <property type="match status" value="1"/>
</dbReference>
<dbReference type="SUPFAM" id="SSF81606">
    <property type="entry name" value="PP2C-like"/>
    <property type="match status" value="1"/>
</dbReference>
<dbReference type="EC" id="3.1.3.16" evidence="2"/>
<dbReference type="Proteomes" id="UP000028680">
    <property type="component" value="Chromosome"/>
</dbReference>
<evidence type="ECO:0000313" key="3">
    <source>
        <dbReference type="Proteomes" id="UP000028680"/>
    </source>
</evidence>
<evidence type="ECO:0000313" key="2">
    <source>
        <dbReference type="EMBL" id="AII86797.1"/>
    </source>
</evidence>
<dbReference type="PROSITE" id="PS51746">
    <property type="entry name" value="PPM_2"/>
    <property type="match status" value="1"/>
</dbReference>
<feature type="domain" description="PPM-type phosphatase" evidence="1">
    <location>
        <begin position="7"/>
        <end position="236"/>
    </location>
</feature>
<dbReference type="SMART" id="SM00331">
    <property type="entry name" value="PP2C_SIG"/>
    <property type="match status" value="1"/>
</dbReference>
<dbReference type="EMBL" id="CP003984">
    <property type="protein sequence ID" value="AII86797.1"/>
    <property type="molecule type" value="Genomic_DNA"/>
</dbReference>
<dbReference type="AlphaFoldDB" id="A0AAN0VI50"/>
<dbReference type="InterPro" id="IPR036457">
    <property type="entry name" value="PPM-type-like_dom_sf"/>
</dbReference>
<reference evidence="2 3" key="1">
    <citation type="journal article" date="2014" name="ISME J.">
        <title>Adaptation of an abundant Roseobacter RCA organism to pelagic systems revealed by genomic and transcriptomic analyses.</title>
        <authorList>
            <person name="Voget S."/>
            <person name="Wemheuer B."/>
            <person name="Brinkhoff T."/>
            <person name="Vollmers J."/>
            <person name="Dietrich S."/>
            <person name="Giebel H.A."/>
            <person name="Beardsley C."/>
            <person name="Sardemann C."/>
            <person name="Bakenhus I."/>
            <person name="Billerbeck S."/>
            <person name="Daniel R."/>
            <person name="Simon M."/>
        </authorList>
    </citation>
    <scope>NUCLEOTIDE SEQUENCE [LARGE SCALE GENOMIC DNA]</scope>
    <source>
        <strain evidence="2 3">RCA23</strain>
    </source>
</reference>
<keyword evidence="3" id="KW-1185">Reference proteome</keyword>
<dbReference type="SMART" id="SM00332">
    <property type="entry name" value="PP2Cc"/>
    <property type="match status" value="1"/>
</dbReference>
<gene>
    <name evidence="2" type="ORF">RCA23_c12500</name>
</gene>